<feature type="region of interest" description="Disordered" evidence="1">
    <location>
        <begin position="302"/>
        <end position="326"/>
    </location>
</feature>
<gene>
    <name evidence="3" type="ORF">A3770_04p32640</name>
</gene>
<proteinExistence type="predicted"/>
<feature type="region of interest" description="Disordered" evidence="1">
    <location>
        <begin position="383"/>
        <end position="416"/>
    </location>
</feature>
<feature type="compositionally biased region" description="Basic residues" evidence="1">
    <location>
        <begin position="383"/>
        <end position="392"/>
    </location>
</feature>
<sequence length="416" mass="44713">MEITIGGNIGCVDEFTGQPLSGELTSVFPSNITASQDGGLSSRRMLSNDAVVEVVVTLLSSVTRNWHRFHNYPPAKGIEEIDGYSSTFFGLEPSATTTRFDHIDALANDLSKTIAMGVMSKIAKVDTLIKLGGGYLKAEAAQLGLPKVTTGDAIDFMFQALAYYGYQSKAGHFGEENGLAFDFSKTFGAKKVLEQAIGIMYPPRRRRSLHQTKDDVLNALTDVMLVIFDSIETSGAGSDAKRALEEITKVTIAVETGVLREVEDLTSGVLSPTAFLEDNTKQRIRAKVEAVAVPTTLKEALDDALGVPEPRAPSPEVNEEPKTSSKDDTGMILGIVFGALAGGLLIACVVVVSARRARKSRTTEDSSLPMTIDLSDQLYTPYSKKKKDKKGRKYEPAGSSSLEMTGLRDSQASALA</sequence>
<keyword evidence="2" id="KW-0812">Transmembrane</keyword>
<evidence type="ECO:0000256" key="2">
    <source>
        <dbReference type="SAM" id="Phobius"/>
    </source>
</evidence>
<dbReference type="AlphaFoldDB" id="A0A5B8MJV0"/>
<name>A0A5B8MJV0_9CHLO</name>
<accession>A0A5B8MJV0</accession>
<evidence type="ECO:0000313" key="4">
    <source>
        <dbReference type="Proteomes" id="UP000316726"/>
    </source>
</evidence>
<organism evidence="3 4">
    <name type="scientific">Chloropicon primus</name>
    <dbReference type="NCBI Taxonomy" id="1764295"/>
    <lineage>
        <taxon>Eukaryota</taxon>
        <taxon>Viridiplantae</taxon>
        <taxon>Chlorophyta</taxon>
        <taxon>Chloropicophyceae</taxon>
        <taxon>Chloropicales</taxon>
        <taxon>Chloropicaceae</taxon>
        <taxon>Chloropicon</taxon>
    </lineage>
</organism>
<evidence type="ECO:0000313" key="3">
    <source>
        <dbReference type="EMBL" id="QDZ20746.1"/>
    </source>
</evidence>
<dbReference type="Proteomes" id="UP000316726">
    <property type="component" value="Chromosome 4"/>
</dbReference>
<keyword evidence="4" id="KW-1185">Reference proteome</keyword>
<reference evidence="3 4" key="1">
    <citation type="submission" date="2018-07" db="EMBL/GenBank/DDBJ databases">
        <title>The complete nuclear genome of the prasinophyte Chloropicon primus (CCMP1205).</title>
        <authorList>
            <person name="Pombert J.-F."/>
            <person name="Otis C."/>
            <person name="Turmel M."/>
            <person name="Lemieux C."/>
        </authorList>
    </citation>
    <scope>NUCLEOTIDE SEQUENCE [LARGE SCALE GENOMIC DNA]</scope>
    <source>
        <strain evidence="3 4">CCMP1205</strain>
    </source>
</reference>
<dbReference type="EMBL" id="CP031037">
    <property type="protein sequence ID" value="QDZ20746.1"/>
    <property type="molecule type" value="Genomic_DNA"/>
</dbReference>
<keyword evidence="2" id="KW-1133">Transmembrane helix</keyword>
<keyword evidence="2" id="KW-0472">Membrane</keyword>
<evidence type="ECO:0000256" key="1">
    <source>
        <dbReference type="SAM" id="MobiDB-lite"/>
    </source>
</evidence>
<feature type="compositionally biased region" description="Polar residues" evidence="1">
    <location>
        <begin position="398"/>
        <end position="416"/>
    </location>
</feature>
<protein>
    <submittedName>
        <fullName evidence="3">Uncharacterized protein</fullName>
    </submittedName>
</protein>
<feature type="transmembrane region" description="Helical" evidence="2">
    <location>
        <begin position="331"/>
        <end position="352"/>
    </location>
</feature>